<keyword evidence="4" id="KW-0808">Transferase</keyword>
<name>A0AAW9SH19_9RHOB</name>
<dbReference type="Gene3D" id="3.30.565.10">
    <property type="entry name" value="Histidine kinase-like ATPase, C-terminal domain"/>
    <property type="match status" value="1"/>
</dbReference>
<dbReference type="PANTHER" id="PTHR42878:SF15">
    <property type="entry name" value="BACTERIOPHYTOCHROME"/>
    <property type="match status" value="1"/>
</dbReference>
<dbReference type="EMBL" id="JBDNCH010000002">
    <property type="protein sequence ID" value="MEN9062032.1"/>
    <property type="molecule type" value="Genomic_DNA"/>
</dbReference>
<evidence type="ECO:0000259" key="6">
    <source>
        <dbReference type="PROSITE" id="PS50109"/>
    </source>
</evidence>
<keyword evidence="3" id="KW-0597">Phosphoprotein</keyword>
<keyword evidence="7" id="KW-0547">Nucleotide-binding</keyword>
<dbReference type="PANTHER" id="PTHR42878">
    <property type="entry name" value="TWO-COMPONENT HISTIDINE KINASE"/>
    <property type="match status" value="1"/>
</dbReference>
<dbReference type="GO" id="GO:0000156">
    <property type="term" value="F:phosphorelay response regulator activity"/>
    <property type="evidence" value="ECO:0007669"/>
    <property type="project" value="TreeGrafter"/>
</dbReference>
<evidence type="ECO:0000313" key="7">
    <source>
        <dbReference type="EMBL" id="MEN9062032.1"/>
    </source>
</evidence>
<dbReference type="InterPro" id="IPR003594">
    <property type="entry name" value="HATPase_dom"/>
</dbReference>
<dbReference type="InterPro" id="IPR036890">
    <property type="entry name" value="HATPase_C_sf"/>
</dbReference>
<dbReference type="InterPro" id="IPR005467">
    <property type="entry name" value="His_kinase_dom"/>
</dbReference>
<dbReference type="PRINTS" id="PR00344">
    <property type="entry name" value="BCTRLSENSOR"/>
</dbReference>
<dbReference type="Pfam" id="PF02518">
    <property type="entry name" value="HATPase_c"/>
    <property type="match status" value="1"/>
</dbReference>
<evidence type="ECO:0000313" key="8">
    <source>
        <dbReference type="Proteomes" id="UP001428774"/>
    </source>
</evidence>
<dbReference type="Pfam" id="PF00512">
    <property type="entry name" value="HisKA"/>
    <property type="match status" value="1"/>
</dbReference>
<dbReference type="SMART" id="SM00387">
    <property type="entry name" value="HATPase_c"/>
    <property type="match status" value="1"/>
</dbReference>
<dbReference type="GO" id="GO:0030295">
    <property type="term" value="F:protein kinase activator activity"/>
    <property type="evidence" value="ECO:0007669"/>
    <property type="project" value="TreeGrafter"/>
</dbReference>
<dbReference type="SUPFAM" id="SSF55874">
    <property type="entry name" value="ATPase domain of HSP90 chaperone/DNA topoisomerase II/histidine kinase"/>
    <property type="match status" value="1"/>
</dbReference>
<dbReference type="Proteomes" id="UP001428774">
    <property type="component" value="Unassembled WGS sequence"/>
</dbReference>
<dbReference type="RefSeq" id="WP_347167049.1">
    <property type="nucleotide sequence ID" value="NZ_JBDNCH010000002.1"/>
</dbReference>
<evidence type="ECO:0000256" key="2">
    <source>
        <dbReference type="ARBA" id="ARBA00012438"/>
    </source>
</evidence>
<dbReference type="EC" id="2.7.13.3" evidence="2"/>
<dbReference type="SMART" id="SM00388">
    <property type="entry name" value="HisKA"/>
    <property type="match status" value="1"/>
</dbReference>
<keyword evidence="5" id="KW-0418">Kinase</keyword>
<sequence>MIRPGWGPLPARVETDPLSFAMAGPARPAVGGLLVPTPARDSLPTRLDRVLPASLAADQAPLLAGAGIGLPKILSPDRAQVLIVALCAAGAMLAAGVIWRNRQRSTIAAGQGLAAELIDSMPVGLLLIAVDGRVAYVNREILDATPGGPDVMRCGAHYPTAMKALIDNGAFDLEGRAPQDMLRLLAVEGLKDGFRQELRMADGSSFIRTARRLGNGETLIVRQDVTIERARLRQIEALNRTLAEKVRIATATNAELRAFAYATSHDLKSPLNSAIMLADLLLEEERQGERDALRDLITDLRGTLRGMSGLIDGVRLYTDAIVTGAPMVPCDLQAMAEEIVGALTPDLQVAGAEVTVQGLPKISGNAVQLRQLLSNLLDNALIFRAEGRAQRVALSGFDGPEEAGFVIRDNGIGIDPAHHERIFQLFQRLHPGALYPGNGLGLPICQRIVLAHGGRIAVESAPGRGAAFTVTFGKDVR</sequence>
<gene>
    <name evidence="7" type="ORF">ABFB10_14555</name>
</gene>
<proteinExistence type="predicted"/>
<dbReference type="GO" id="GO:0000155">
    <property type="term" value="F:phosphorelay sensor kinase activity"/>
    <property type="evidence" value="ECO:0007669"/>
    <property type="project" value="InterPro"/>
</dbReference>
<feature type="domain" description="Histidine kinase" evidence="6">
    <location>
        <begin position="262"/>
        <end position="476"/>
    </location>
</feature>
<protein>
    <recommendedName>
        <fullName evidence="2">histidine kinase</fullName>
        <ecNumber evidence="2">2.7.13.3</ecNumber>
    </recommendedName>
</protein>
<comment type="caution">
    <text evidence="7">The sequence shown here is derived from an EMBL/GenBank/DDBJ whole genome shotgun (WGS) entry which is preliminary data.</text>
</comment>
<organism evidence="7 8">
    <name type="scientific">Ponticoccus litoralis</name>
    <dbReference type="NCBI Taxonomy" id="422297"/>
    <lineage>
        <taxon>Bacteria</taxon>
        <taxon>Pseudomonadati</taxon>
        <taxon>Pseudomonadota</taxon>
        <taxon>Alphaproteobacteria</taxon>
        <taxon>Rhodobacterales</taxon>
        <taxon>Roseobacteraceae</taxon>
        <taxon>Ponticoccus</taxon>
    </lineage>
</organism>
<dbReference type="InterPro" id="IPR050351">
    <property type="entry name" value="BphY/WalK/GraS-like"/>
</dbReference>
<keyword evidence="8" id="KW-1185">Reference proteome</keyword>
<dbReference type="CDD" id="cd00082">
    <property type="entry name" value="HisKA"/>
    <property type="match status" value="1"/>
</dbReference>
<dbReference type="Gene3D" id="1.10.287.130">
    <property type="match status" value="1"/>
</dbReference>
<evidence type="ECO:0000256" key="1">
    <source>
        <dbReference type="ARBA" id="ARBA00000085"/>
    </source>
</evidence>
<dbReference type="InterPro" id="IPR003661">
    <property type="entry name" value="HisK_dim/P_dom"/>
</dbReference>
<reference evidence="7 8" key="1">
    <citation type="submission" date="2024-05" db="EMBL/GenBank/DDBJ databases">
        <title>Genome sequence of Ponticoccus litoralis KCCM 90028.</title>
        <authorList>
            <person name="Kim J.M."/>
            <person name="Lee J.K."/>
            <person name="Choi B.J."/>
            <person name="Bayburt H."/>
            <person name="Baek J.H."/>
            <person name="Jeon C.O."/>
        </authorList>
    </citation>
    <scope>NUCLEOTIDE SEQUENCE [LARGE SCALE GENOMIC DNA]</scope>
    <source>
        <strain evidence="7 8">KCCM 90028</strain>
    </source>
</reference>
<evidence type="ECO:0000256" key="3">
    <source>
        <dbReference type="ARBA" id="ARBA00022553"/>
    </source>
</evidence>
<dbReference type="PROSITE" id="PS50109">
    <property type="entry name" value="HIS_KIN"/>
    <property type="match status" value="1"/>
</dbReference>
<dbReference type="InterPro" id="IPR036097">
    <property type="entry name" value="HisK_dim/P_sf"/>
</dbReference>
<evidence type="ECO:0000256" key="4">
    <source>
        <dbReference type="ARBA" id="ARBA00022679"/>
    </source>
</evidence>
<comment type="catalytic activity">
    <reaction evidence="1">
        <text>ATP + protein L-histidine = ADP + protein N-phospho-L-histidine.</text>
        <dbReference type="EC" id="2.7.13.3"/>
    </reaction>
</comment>
<dbReference type="GO" id="GO:0007234">
    <property type="term" value="P:osmosensory signaling via phosphorelay pathway"/>
    <property type="evidence" value="ECO:0007669"/>
    <property type="project" value="TreeGrafter"/>
</dbReference>
<dbReference type="GO" id="GO:0005524">
    <property type="term" value="F:ATP binding"/>
    <property type="evidence" value="ECO:0007669"/>
    <property type="project" value="UniProtKB-KW"/>
</dbReference>
<dbReference type="AlphaFoldDB" id="A0AAW9SH19"/>
<dbReference type="SUPFAM" id="SSF47384">
    <property type="entry name" value="Homodimeric domain of signal transducing histidine kinase"/>
    <property type="match status" value="1"/>
</dbReference>
<keyword evidence="7" id="KW-0067">ATP-binding</keyword>
<accession>A0AAW9SH19</accession>
<evidence type="ECO:0000256" key="5">
    <source>
        <dbReference type="ARBA" id="ARBA00022777"/>
    </source>
</evidence>
<dbReference type="InterPro" id="IPR004358">
    <property type="entry name" value="Sig_transdc_His_kin-like_C"/>
</dbReference>